<dbReference type="AlphaFoldDB" id="A0A0G1WVH6"/>
<evidence type="ECO:0000313" key="3">
    <source>
        <dbReference type="EMBL" id="KKW22878.1"/>
    </source>
</evidence>
<evidence type="ECO:0000313" key="4">
    <source>
        <dbReference type="Proteomes" id="UP000034273"/>
    </source>
</evidence>
<dbReference type="Proteomes" id="UP000034273">
    <property type="component" value="Unassembled WGS sequence"/>
</dbReference>
<comment type="caution">
    <text evidence="3">The sequence shown here is derived from an EMBL/GenBank/DDBJ whole genome shotgun (WGS) entry which is preliminary data.</text>
</comment>
<protein>
    <submittedName>
        <fullName evidence="3">Uncharacterized protein</fullName>
    </submittedName>
</protein>
<sequence length="81" mass="8508">MPPQPITLPRIDSPHTEKLFIGMIAGLIVGGGVGYFIGDLLGEARGAASVPVYTPPTVVAPSPIQNTQTNPLQDVKVNPFE</sequence>
<keyword evidence="2" id="KW-0812">Transmembrane</keyword>
<dbReference type="EMBL" id="LCQW01000034">
    <property type="protein sequence ID" value="KKW22878.1"/>
    <property type="molecule type" value="Genomic_DNA"/>
</dbReference>
<gene>
    <name evidence="3" type="ORF">UY67_C0034G0015</name>
</gene>
<reference evidence="3 4" key="1">
    <citation type="journal article" date="2015" name="Nature">
        <title>rRNA introns, odd ribosomes, and small enigmatic genomes across a large radiation of phyla.</title>
        <authorList>
            <person name="Brown C.T."/>
            <person name="Hug L.A."/>
            <person name="Thomas B.C."/>
            <person name="Sharon I."/>
            <person name="Castelle C.J."/>
            <person name="Singh A."/>
            <person name="Wilkins M.J."/>
            <person name="Williams K.H."/>
            <person name="Banfield J.F."/>
        </authorList>
    </citation>
    <scope>NUCLEOTIDE SEQUENCE [LARGE SCALE GENOMIC DNA]</scope>
</reference>
<evidence type="ECO:0000256" key="2">
    <source>
        <dbReference type="SAM" id="Phobius"/>
    </source>
</evidence>
<keyword evidence="2" id="KW-0472">Membrane</keyword>
<keyword evidence="2" id="KW-1133">Transmembrane helix</keyword>
<organism evidence="3 4">
    <name type="scientific">Candidatus Kaiserbacteria bacterium GW2011_GWA2_52_12</name>
    <dbReference type="NCBI Taxonomy" id="1618671"/>
    <lineage>
        <taxon>Bacteria</taxon>
        <taxon>Candidatus Kaiseribacteriota</taxon>
    </lineage>
</organism>
<evidence type="ECO:0000256" key="1">
    <source>
        <dbReference type="SAM" id="MobiDB-lite"/>
    </source>
</evidence>
<feature type="region of interest" description="Disordered" evidence="1">
    <location>
        <begin position="61"/>
        <end position="81"/>
    </location>
</feature>
<name>A0A0G1WVH6_9BACT</name>
<dbReference type="STRING" id="1618671.UY67_C0034G0015"/>
<accession>A0A0G1WVH6</accession>
<proteinExistence type="predicted"/>
<feature type="transmembrane region" description="Helical" evidence="2">
    <location>
        <begin position="20"/>
        <end position="38"/>
    </location>
</feature>